<dbReference type="Gene3D" id="1.20.1440.40">
    <property type="entry name" value="YqcC-like"/>
    <property type="match status" value="1"/>
</dbReference>
<proteinExistence type="predicted"/>
<dbReference type="PANTHER" id="PTHR39586:SF1">
    <property type="entry name" value="CYTOPLASMIC PROTEIN"/>
    <property type="match status" value="1"/>
</dbReference>
<dbReference type="GO" id="GO:0044010">
    <property type="term" value="P:single-species biofilm formation"/>
    <property type="evidence" value="ECO:0007669"/>
    <property type="project" value="TreeGrafter"/>
</dbReference>
<evidence type="ECO:0000313" key="3">
    <source>
        <dbReference type="Proteomes" id="UP000008871"/>
    </source>
</evidence>
<dbReference type="KEGG" id="abo:ABO_2336"/>
<dbReference type="Proteomes" id="UP000008871">
    <property type="component" value="Chromosome"/>
</dbReference>
<reference evidence="2 3" key="1">
    <citation type="journal article" date="2006" name="Nat. Biotechnol.">
        <title>Genome sequence of the ubiquitous hydrocarbon-degrading marine bacterium Alcanivorax borkumensis.</title>
        <authorList>
            <person name="Schneiker S."/>
            <person name="Martins dos Santos V.A.P."/>
            <person name="Bartels D."/>
            <person name="Bekel T."/>
            <person name="Brecht M."/>
            <person name="Buhrmester J."/>
            <person name="Chernikova T.N."/>
            <person name="Denaro R."/>
            <person name="Ferrer M."/>
            <person name="Gertler C."/>
            <person name="Goesmann A."/>
            <person name="Golyshina O.V."/>
            <person name="Kaminski F."/>
            <person name="Khachane A.N."/>
            <person name="Lang S."/>
            <person name="Linke B."/>
            <person name="McHardy A.C."/>
            <person name="Meyer F."/>
            <person name="Nechitaylo T."/>
            <person name="Puehler A."/>
            <person name="Regenhardt D."/>
            <person name="Rupp O."/>
            <person name="Sabirova J.S."/>
            <person name="Selbitschka W."/>
            <person name="Yakimov M.M."/>
            <person name="Timmis K.N."/>
            <person name="Vorhoelter F.-J."/>
            <person name="Weidner S."/>
            <person name="Kaiser O."/>
            <person name="Golyshin P.N."/>
        </authorList>
    </citation>
    <scope>NUCLEOTIDE SEQUENCE [LARGE SCALE GENOMIC DNA]</scope>
    <source>
        <strain evidence="3">ATCC 700651 / DSM 11573 / NCIMB 13689 / SK2</strain>
    </source>
</reference>
<dbReference type="OrthoDB" id="8794567at2"/>
<dbReference type="PANTHER" id="PTHR39586">
    <property type="entry name" value="CYTOPLASMIC PROTEIN-RELATED"/>
    <property type="match status" value="1"/>
</dbReference>
<dbReference type="PIRSF" id="PIRSF006257">
    <property type="entry name" value="UCP006257"/>
    <property type="match status" value="1"/>
</dbReference>
<evidence type="ECO:0000313" key="2">
    <source>
        <dbReference type="EMBL" id="CAL17784.1"/>
    </source>
</evidence>
<dbReference type="STRING" id="393595.ABO_2336"/>
<organism evidence="2 3">
    <name type="scientific">Alcanivorax borkumensis (strain ATCC 700651 / DSM 11573 / NCIMB 13689 / SK2)</name>
    <dbReference type="NCBI Taxonomy" id="393595"/>
    <lineage>
        <taxon>Bacteria</taxon>
        <taxon>Pseudomonadati</taxon>
        <taxon>Pseudomonadota</taxon>
        <taxon>Gammaproteobacteria</taxon>
        <taxon>Oceanospirillales</taxon>
        <taxon>Alcanivoracaceae</taxon>
        <taxon>Alcanivorax</taxon>
    </lineage>
</organism>
<dbReference type="InterPro" id="IPR036814">
    <property type="entry name" value="YqcC-like_sf"/>
</dbReference>
<dbReference type="SUPFAM" id="SSF158452">
    <property type="entry name" value="YqcC-like"/>
    <property type="match status" value="1"/>
</dbReference>
<evidence type="ECO:0000259" key="1">
    <source>
        <dbReference type="Pfam" id="PF04287"/>
    </source>
</evidence>
<dbReference type="EMBL" id="AM286690">
    <property type="protein sequence ID" value="CAL17784.1"/>
    <property type="molecule type" value="Genomic_DNA"/>
</dbReference>
<dbReference type="RefSeq" id="WP_011589610.1">
    <property type="nucleotide sequence ID" value="NC_008260.1"/>
</dbReference>
<dbReference type="InterPro" id="IPR007384">
    <property type="entry name" value="UCP006257"/>
</dbReference>
<dbReference type="eggNOG" id="COG3098">
    <property type="taxonomic scope" value="Bacteria"/>
</dbReference>
<keyword evidence="3" id="KW-1185">Reference proteome</keyword>
<dbReference type="InterPro" id="IPR023376">
    <property type="entry name" value="YqcC-like_dom"/>
</dbReference>
<feature type="domain" description="YqcC-like" evidence="1">
    <location>
        <begin position="7"/>
        <end position="102"/>
    </location>
</feature>
<gene>
    <name evidence="2" type="ordered locus">ABO_2336</name>
</gene>
<accession>Q0VM14</accession>
<protein>
    <recommendedName>
        <fullName evidence="1">YqcC-like domain-containing protein</fullName>
    </recommendedName>
</protein>
<dbReference type="HOGENOM" id="CLU_130358_0_0_6"/>
<name>Q0VM14_ALCBS</name>
<sequence>MPQRQQLVALLDDLQVELDQQGLWAAQPPAPSAFNSSTPFFADTMNFSEWLQWVFVPRFRAILEGDHPLPGQCDIAPMAEEALKGLEQDVTEVISLLKRFDDHF</sequence>
<dbReference type="Pfam" id="PF04287">
    <property type="entry name" value="DUF446"/>
    <property type="match status" value="1"/>
</dbReference>
<dbReference type="AlphaFoldDB" id="Q0VM14"/>